<keyword evidence="3" id="KW-1185">Reference proteome</keyword>
<proteinExistence type="predicted"/>
<reference evidence="2 3" key="1">
    <citation type="submission" date="2019-02" db="EMBL/GenBank/DDBJ databases">
        <title>Closed genome of Sporomusa termitida DSM 4440.</title>
        <authorList>
            <person name="Poehlein A."/>
            <person name="Daniel R."/>
        </authorList>
    </citation>
    <scope>NUCLEOTIDE SEQUENCE [LARGE SCALE GENOMIC DNA]</scope>
    <source>
        <strain evidence="2 3">DSM 4440</strain>
    </source>
</reference>
<dbReference type="Gene3D" id="1.20.58.300">
    <property type="entry name" value="FlgN-like"/>
    <property type="match status" value="1"/>
</dbReference>
<keyword evidence="1" id="KW-1005">Bacterial flagellum biogenesis</keyword>
<gene>
    <name evidence="2" type="ORF">SPTER_33890</name>
</gene>
<dbReference type="RefSeq" id="WP_144351396.1">
    <property type="nucleotide sequence ID" value="NZ_CP036259.1"/>
</dbReference>
<sequence length="165" mass="18248">MTAMWDKLIILLNQTLELYQALLTLSRKKRDILVEARPQELDLLTRQEEVLIIEAGRLENMRLTLARELAAAAGLPPSATALSSLIVCAGSETARELSALSDRFEQVTKELVEINGLNTKLIEQSLDFINYNINILSQSAVGPTYVPKGQPLDKGSSRTILDTRA</sequence>
<dbReference type="InterPro" id="IPR007809">
    <property type="entry name" value="FlgN-like"/>
</dbReference>
<dbReference type="EMBL" id="CP036259">
    <property type="protein sequence ID" value="QDR81969.1"/>
    <property type="molecule type" value="Genomic_DNA"/>
</dbReference>
<dbReference type="InterPro" id="IPR036679">
    <property type="entry name" value="FlgN-like_sf"/>
</dbReference>
<dbReference type="GO" id="GO:0044780">
    <property type="term" value="P:bacterial-type flagellum assembly"/>
    <property type="evidence" value="ECO:0007669"/>
    <property type="project" value="InterPro"/>
</dbReference>
<dbReference type="Proteomes" id="UP000320776">
    <property type="component" value="Chromosome"/>
</dbReference>
<name>A0A517DX83_9FIRM</name>
<dbReference type="AlphaFoldDB" id="A0A517DX83"/>
<dbReference type="Pfam" id="PF05130">
    <property type="entry name" value="FlgN"/>
    <property type="match status" value="1"/>
</dbReference>
<evidence type="ECO:0000256" key="1">
    <source>
        <dbReference type="ARBA" id="ARBA00022795"/>
    </source>
</evidence>
<dbReference type="KEGG" id="sted:SPTER_33890"/>
<organism evidence="2 3">
    <name type="scientific">Sporomusa termitida</name>
    <dbReference type="NCBI Taxonomy" id="2377"/>
    <lineage>
        <taxon>Bacteria</taxon>
        <taxon>Bacillati</taxon>
        <taxon>Bacillota</taxon>
        <taxon>Negativicutes</taxon>
        <taxon>Selenomonadales</taxon>
        <taxon>Sporomusaceae</taxon>
        <taxon>Sporomusa</taxon>
    </lineage>
</organism>
<dbReference type="OrthoDB" id="2660802at2"/>
<accession>A0A517DX83</accession>
<dbReference type="SUPFAM" id="SSF140566">
    <property type="entry name" value="FlgN-like"/>
    <property type="match status" value="1"/>
</dbReference>
<evidence type="ECO:0000313" key="2">
    <source>
        <dbReference type="EMBL" id="QDR81969.1"/>
    </source>
</evidence>
<evidence type="ECO:0000313" key="3">
    <source>
        <dbReference type="Proteomes" id="UP000320776"/>
    </source>
</evidence>
<protein>
    <submittedName>
        <fullName evidence="2">FlgN protein</fullName>
    </submittedName>
</protein>